<dbReference type="GO" id="GO:0016757">
    <property type="term" value="F:glycosyltransferase activity"/>
    <property type="evidence" value="ECO:0007669"/>
    <property type="project" value="UniProtKB-KW"/>
</dbReference>
<reference evidence="7 9" key="5">
    <citation type="journal article" date="2012" name="Curr. Microbiol.">
        <title>Re-annotation of two hyperthermophilic archaea Pyrococcus abyssi GE5 and Pyrococcus furiosus DSM 3638.</title>
        <authorList>
            <person name="Gao J."/>
            <person name="Wang J."/>
        </authorList>
    </citation>
    <scope>GENOME REANNOTATION</scope>
    <source>
        <strain evidence="7">GE5</strain>
        <strain evidence="9">GE5 / Orsay</strain>
    </source>
</reference>
<comment type="similarity">
    <text evidence="1">Belongs to the glycosyltransferase 2 family.</text>
</comment>
<evidence type="ECO:0000313" key="7">
    <source>
        <dbReference type="EMBL" id="CCE70619.1"/>
    </source>
</evidence>
<evidence type="ECO:0000256" key="4">
    <source>
        <dbReference type="SAM" id="Phobius"/>
    </source>
</evidence>
<dbReference type="InterPro" id="IPR029044">
    <property type="entry name" value="Nucleotide-diphossugar_trans"/>
</dbReference>
<reference evidence="6 8" key="4">
    <citation type="journal article" date="2003" name="Mol. Microbiol.">
        <title>An integrated analysis of the genome of the hyperthermophilic archaeon Pyrococcus abyssi.</title>
        <authorList>
            <person name="Cohen G."/>
            <person name="Barbe V."/>
            <person name="Flament D."/>
            <person name="Galperin M."/>
            <person name="Heilig R."/>
            <person name="Ripp R."/>
            <person name="Lecompte O."/>
            <person name="Prieur D."/>
            <person name="Poch O."/>
            <person name="Quellerou J."/>
            <person name="Thierry J.C."/>
            <person name="Van der Oost J."/>
            <person name="Weissenbach J."/>
            <person name="Zivanovic Y."/>
            <person name="Forterre P."/>
        </authorList>
    </citation>
    <scope>NUCLEOTIDE SEQUENCE [LARGE SCALE GENOMIC DNA]</scope>
    <source>
        <strain evidence="8">GE5 / Orsay</strain>
        <strain evidence="6">Orsay</strain>
    </source>
</reference>
<proteinExistence type="inferred from homology"/>
<keyword evidence="2" id="KW-0328">Glycosyltransferase</keyword>
<dbReference type="OrthoDB" id="46222at2157"/>
<dbReference type="HOGENOM" id="CLU_023845_4_1_2"/>
<dbReference type="PANTHER" id="PTHR43179:SF12">
    <property type="entry name" value="GALACTOFURANOSYLTRANSFERASE GLFT2"/>
    <property type="match status" value="1"/>
</dbReference>
<keyword evidence="4" id="KW-0472">Membrane</keyword>
<dbReference type="Gene3D" id="3.90.550.10">
    <property type="entry name" value="Spore Coat Polysaccharide Biosynthesis Protein SpsA, Chain A"/>
    <property type="match status" value="1"/>
</dbReference>
<dbReference type="STRING" id="272844.PAB0795"/>
<evidence type="ECO:0000256" key="1">
    <source>
        <dbReference type="ARBA" id="ARBA00006739"/>
    </source>
</evidence>
<feature type="transmembrane region" description="Helical" evidence="4">
    <location>
        <begin position="310"/>
        <end position="329"/>
    </location>
</feature>
<keyword evidence="3 7" id="KW-0808">Transferase</keyword>
<evidence type="ECO:0000313" key="9">
    <source>
        <dbReference type="Proteomes" id="UP000009139"/>
    </source>
</evidence>
<dbReference type="RefSeq" id="WP_010868306.1">
    <property type="nucleotide sequence ID" value="NC_000868.1"/>
</dbReference>
<dbReference type="CAZy" id="GT2">
    <property type="family name" value="Glycosyltransferase Family 2"/>
</dbReference>
<dbReference type="CDD" id="cd04186">
    <property type="entry name" value="GT_2_like_c"/>
    <property type="match status" value="1"/>
</dbReference>
<dbReference type="Proteomes" id="UP000000810">
    <property type="component" value="Chromosome"/>
</dbReference>
<feature type="domain" description="Glycosyltransferase 2-like" evidence="5">
    <location>
        <begin position="9"/>
        <end position="63"/>
    </location>
</feature>
<dbReference type="EMBL" id="HE613800">
    <property type="protein sequence ID" value="CCE70619.1"/>
    <property type="molecule type" value="Genomic_DNA"/>
</dbReference>
<reference evidence="6" key="2">
    <citation type="journal article" date="2000" name="J. Mol. Biol.">
        <title>Archaeal homologs of eukaryotic methylation guide small nucleolar RNAs: lessons from the Pyrococcus genomes.</title>
        <authorList>
            <person name="Gaspin C."/>
            <person name="Cavaille J."/>
            <person name="Erauso G."/>
        </authorList>
    </citation>
    <scope>NUCLEOTIDE SEQUENCE</scope>
    <source>
        <strain evidence="6">Orsay</strain>
    </source>
</reference>
<keyword evidence="4" id="KW-1133">Transmembrane helix</keyword>
<evidence type="ECO:0000259" key="5">
    <source>
        <dbReference type="Pfam" id="PF00535"/>
    </source>
</evidence>
<dbReference type="Proteomes" id="UP000009139">
    <property type="component" value="Chromosome"/>
</dbReference>
<protein>
    <submittedName>
        <fullName evidence="7">Rhamnosyl transferase related protein</fullName>
    </submittedName>
</protein>
<evidence type="ECO:0000313" key="8">
    <source>
        <dbReference type="Proteomes" id="UP000000810"/>
    </source>
</evidence>
<gene>
    <name evidence="6" type="ordered locus">PAB0795</name>
</gene>
<organism evidence="6 8">
    <name type="scientific">Pyrococcus abyssi (strain GE5 / Orsay)</name>
    <dbReference type="NCBI Taxonomy" id="272844"/>
    <lineage>
        <taxon>Archaea</taxon>
        <taxon>Methanobacteriati</taxon>
        <taxon>Methanobacteriota</taxon>
        <taxon>Thermococci</taxon>
        <taxon>Thermococcales</taxon>
        <taxon>Thermococcaceae</taxon>
        <taxon>Pyrococcus</taxon>
    </lineage>
</organism>
<dbReference type="SUPFAM" id="SSF53448">
    <property type="entry name" value="Nucleotide-diphospho-sugar transferases"/>
    <property type="match status" value="1"/>
</dbReference>
<keyword evidence="8" id="KW-1185">Reference proteome</keyword>
<name>Q9UZG0_PYRAB</name>
<dbReference type="PATRIC" id="fig|272844.11.peg.1263"/>
<reference evidence="6" key="1">
    <citation type="submission" date="1999-07" db="EMBL/GenBank/DDBJ databases">
        <authorList>
            <person name="Genoscope"/>
        </authorList>
    </citation>
    <scope>NUCLEOTIDE SEQUENCE</scope>
    <source>
        <strain evidence="6">Orsay</strain>
    </source>
</reference>
<dbReference type="eggNOG" id="arCOG01383">
    <property type="taxonomic scope" value="Archaea"/>
</dbReference>
<dbReference type="PIR" id="F75099">
    <property type="entry name" value="F75099"/>
</dbReference>
<accession>Q9UZG0</accession>
<dbReference type="Pfam" id="PF13641">
    <property type="entry name" value="Glyco_tranf_2_3"/>
    <property type="match status" value="1"/>
</dbReference>
<dbReference type="EMBL" id="AJ248286">
    <property type="protein sequence ID" value="CAB50099.1"/>
    <property type="molecule type" value="Genomic_DNA"/>
</dbReference>
<dbReference type="KEGG" id="pab:PAB0795"/>
<reference evidence="6" key="3">
    <citation type="journal article" date="2001" name="Genome Res.">
        <title>Genome evolution at the genus level: comparison of three complete genomes of hyperthermophilic archaea.</title>
        <authorList>
            <person name="Lecompte O."/>
            <person name="Ripp R."/>
            <person name="Puzos-Barbe V."/>
            <person name="Duprat S."/>
            <person name="Heilig R."/>
            <person name="Dietrich J."/>
            <person name="Thierry J.C."/>
            <person name="Poch O."/>
        </authorList>
    </citation>
    <scope>NUCLEOTIDE SEQUENCE</scope>
    <source>
        <strain evidence="6">Orsay</strain>
    </source>
</reference>
<evidence type="ECO:0000256" key="2">
    <source>
        <dbReference type="ARBA" id="ARBA00022676"/>
    </source>
</evidence>
<dbReference type="AlphaFoldDB" id="Q9UZG0"/>
<dbReference type="Pfam" id="PF00535">
    <property type="entry name" value="Glycos_transf_2"/>
    <property type="match status" value="1"/>
</dbReference>
<evidence type="ECO:0000313" key="6">
    <source>
        <dbReference type="EMBL" id="CAB50099.1"/>
    </source>
</evidence>
<keyword evidence="4" id="KW-0812">Transmembrane</keyword>
<dbReference type="PANTHER" id="PTHR43179">
    <property type="entry name" value="RHAMNOSYLTRANSFERASE WBBL"/>
    <property type="match status" value="1"/>
</dbReference>
<sequence length="352" mass="41606">MYVNAPRVSIIILNWNGWKDTIECLESLYRITYPNYDVIVVDNGSRDDSVQKIKEYAEGKIRVNSKFFDYNPNNKPIKVFEINESEARQGEFNKLVYEKFDPNRRMILIKNNNNYGYAGGNNVGIKFALSVLDPGYVLLLNNDTVVDPNFLTELVKVAESDEKIGIVGPKIYYYDYKGRSDVISFAGEELILWKGTAVRYGEREVDRGQWDKLRVVDKIEGSCMLIKGKVLERIGLFDEKFFCYWEETDLCFRAKRKGYTLVYVPKAKIWHKIASSSGGTLRPFYIYHMTRNRIWFLIKNELYKSLKINLLYVFIWEIWFRFLTYLVYYKRPSLFSFYMQGIFDGIRRNKKF</sequence>
<evidence type="ECO:0000256" key="3">
    <source>
        <dbReference type="ARBA" id="ARBA00022679"/>
    </source>
</evidence>
<dbReference type="InterPro" id="IPR001173">
    <property type="entry name" value="Glyco_trans_2-like"/>
</dbReference>